<dbReference type="InParanoid" id="F4WJV9"/>
<protein>
    <submittedName>
        <fullName evidence="1">Uncharacterized protein</fullName>
    </submittedName>
</protein>
<name>F4WJV9_ACREC</name>
<dbReference type="AlphaFoldDB" id="F4WJV9"/>
<gene>
    <name evidence="1" type="ORF">G5I_05993</name>
</gene>
<organism evidence="2">
    <name type="scientific">Acromyrmex echinatior</name>
    <name type="common">Panamanian leafcutter ant</name>
    <name type="synonym">Acromyrmex octospinosus echinatior</name>
    <dbReference type="NCBI Taxonomy" id="103372"/>
    <lineage>
        <taxon>Eukaryota</taxon>
        <taxon>Metazoa</taxon>
        <taxon>Ecdysozoa</taxon>
        <taxon>Arthropoda</taxon>
        <taxon>Hexapoda</taxon>
        <taxon>Insecta</taxon>
        <taxon>Pterygota</taxon>
        <taxon>Neoptera</taxon>
        <taxon>Endopterygota</taxon>
        <taxon>Hymenoptera</taxon>
        <taxon>Apocrita</taxon>
        <taxon>Aculeata</taxon>
        <taxon>Formicoidea</taxon>
        <taxon>Formicidae</taxon>
        <taxon>Myrmicinae</taxon>
        <taxon>Acromyrmex</taxon>
    </lineage>
</organism>
<evidence type="ECO:0000313" key="1">
    <source>
        <dbReference type="EMBL" id="EGI65481.1"/>
    </source>
</evidence>
<evidence type="ECO:0000313" key="2">
    <source>
        <dbReference type="Proteomes" id="UP000007755"/>
    </source>
</evidence>
<dbReference type="EMBL" id="GL888187">
    <property type="protein sequence ID" value="EGI65481.1"/>
    <property type="molecule type" value="Genomic_DNA"/>
</dbReference>
<reference evidence="1" key="1">
    <citation type="submission" date="2011-02" db="EMBL/GenBank/DDBJ databases">
        <title>The genome of the leaf-cutting ant Acromyrmex echinatior suggests key adaptations to social evolution and fungus farming.</title>
        <authorList>
            <person name="Nygaard S."/>
            <person name="Zhang G."/>
        </authorList>
    </citation>
    <scope>NUCLEOTIDE SEQUENCE</scope>
</reference>
<proteinExistence type="predicted"/>
<keyword evidence="2" id="KW-1185">Reference proteome</keyword>
<dbReference type="Proteomes" id="UP000007755">
    <property type="component" value="Unassembled WGS sequence"/>
</dbReference>
<sequence length="281" mass="31717">MKDRNLLTSKKRFTAGQCVPTHTTTRTTQFSENCEEGTHNFLFHRILTKSLVPRLCCRISSGDEAKRKKEEEEERIPFWDPRPRYPNGMNVQRNRSRHRVACTASCATDASVQGNVLDRHRSHASEQESVLARACTHARIRLHRYVAERLLRDERINSKAGGEKEESVLTLPVTVRRGGCSSLVSVNRSGGNFTPYYSHGHLPFALLSRPVYSPLVALPVSPTTKDAACTAATTLSRFYETSPLALALIGTPENLRTFRRARCFGPRRSKTWRTASHYPAH</sequence>
<accession>F4WJV9</accession>